<dbReference type="InterPro" id="IPR032675">
    <property type="entry name" value="LRR_dom_sf"/>
</dbReference>
<name>A0A152A9I4_TIELA</name>
<evidence type="ECO:0000313" key="2">
    <source>
        <dbReference type="Proteomes" id="UP000076078"/>
    </source>
</evidence>
<keyword evidence="2" id="KW-1185">Reference proteome</keyword>
<organism evidence="1 2">
    <name type="scientific">Tieghemostelium lacteum</name>
    <name type="common">Slime mold</name>
    <name type="synonym">Dictyostelium lacteum</name>
    <dbReference type="NCBI Taxonomy" id="361077"/>
    <lineage>
        <taxon>Eukaryota</taxon>
        <taxon>Amoebozoa</taxon>
        <taxon>Evosea</taxon>
        <taxon>Eumycetozoa</taxon>
        <taxon>Dictyostelia</taxon>
        <taxon>Dictyosteliales</taxon>
        <taxon>Raperosteliaceae</taxon>
        <taxon>Tieghemostelium</taxon>
    </lineage>
</organism>
<proteinExistence type="predicted"/>
<dbReference type="InParanoid" id="A0A152A9I4"/>
<dbReference type="SUPFAM" id="SSF52047">
    <property type="entry name" value="RNI-like"/>
    <property type="match status" value="2"/>
</dbReference>
<comment type="caution">
    <text evidence="1">The sequence shown here is derived from an EMBL/GenBank/DDBJ whole genome shotgun (WGS) entry which is preliminary data.</text>
</comment>
<dbReference type="EMBL" id="LODT01000001">
    <property type="protein sequence ID" value="KYR02874.1"/>
    <property type="molecule type" value="Genomic_DNA"/>
</dbReference>
<accession>A0A152A9I4</accession>
<dbReference type="Gene3D" id="3.80.10.10">
    <property type="entry name" value="Ribonuclease Inhibitor"/>
    <property type="match status" value="2"/>
</dbReference>
<dbReference type="OrthoDB" id="549243at2759"/>
<dbReference type="Proteomes" id="UP000076078">
    <property type="component" value="Unassembled WGS sequence"/>
</dbReference>
<reference evidence="1 2" key="1">
    <citation type="submission" date="2015-12" db="EMBL/GenBank/DDBJ databases">
        <title>Dictyostelia acquired genes for synthesis and detection of signals that induce cell-type specialization by lateral gene transfer from prokaryotes.</title>
        <authorList>
            <person name="Gloeckner G."/>
            <person name="Schaap P."/>
        </authorList>
    </citation>
    <scope>NUCLEOTIDE SEQUENCE [LARGE SCALE GENOMIC DNA]</scope>
    <source>
        <strain evidence="1 2">TK</strain>
    </source>
</reference>
<sequence>MKVQNDRDLFAFDKFVKYSNYRASVHINRTTHSDYNVKPDLDEKITAIECDLQYINIVRGSMSLKELIISPKYTSHAIFYPLKSRFIDIISNSNNLTSLSITVLLYSSGKDFSNILEKLCSPSSMLTLKTINNLEHITFGHNESTSESILLILKNCPKLKTLILGHISRSTTEIYNTETFWSNLNNCQNLTELSIKNNLIDPVLLITGLNHNKTLLKLEIASCRFQPYDELETLPKLTNTTLEAVYESDTIDPFIFGNMSLYQFWTVPSNLKEITLSRLSLLSENQFLTKFQKCKKLSFAVEDDGDSQAKSNFFIQSPNISHIVLDVHYDVYEVKLKKSILTSLLKSITLNPNLHIVDIQFELKLKYVEELIKNSTNITTLKLNHVSQWNSNQFTNAIVSNQSLRSISIEMINKLEIIRESISEYLQNLCEMISKCPNLSSIDIATPLHGTIPNEDIELLKNTLQIYYENIHSLKLKSANKIIKTLICKYYL</sequence>
<dbReference type="AlphaFoldDB" id="A0A152A9I4"/>
<gene>
    <name evidence="1" type="ORF">DLAC_00347</name>
</gene>
<protein>
    <submittedName>
        <fullName evidence="1">CMP/dCMP deaminase</fullName>
    </submittedName>
</protein>
<evidence type="ECO:0000313" key="1">
    <source>
        <dbReference type="EMBL" id="KYR02874.1"/>
    </source>
</evidence>